<reference evidence="4" key="1">
    <citation type="submission" date="2014-03" db="EMBL/GenBank/DDBJ databases">
        <authorList>
            <person name="Aksoy S."/>
            <person name="Warren W."/>
            <person name="Wilson R.K."/>
        </authorList>
    </citation>
    <scope>NUCLEOTIDE SEQUENCE [LARGE SCALE GENOMIC DNA]</scope>
    <source>
        <strain evidence="4">IAEA</strain>
    </source>
</reference>
<name>A0A1A9WB89_9MUSC</name>
<dbReference type="InterPro" id="IPR039932">
    <property type="entry name" value="Spink4-like"/>
</dbReference>
<dbReference type="VEuPathDB" id="VectorBase:GBRI012957"/>
<dbReference type="PANTHER" id="PTHR21179">
    <property type="entry name" value="SERINE-TYPE ENDOPEPTIDASE INHIBITOR"/>
    <property type="match status" value="1"/>
</dbReference>
<dbReference type="Pfam" id="PF00050">
    <property type="entry name" value="Kazal_1"/>
    <property type="match status" value="1"/>
</dbReference>
<keyword evidence="1" id="KW-0732">Signal</keyword>
<feature type="domain" description="Kazal-like" evidence="2">
    <location>
        <begin position="48"/>
        <end position="76"/>
    </location>
</feature>
<dbReference type="Proteomes" id="UP000091820">
    <property type="component" value="Unassembled WGS sequence"/>
</dbReference>
<feature type="chain" id="PRO_5008400181" evidence="1">
    <location>
        <begin position="18"/>
        <end position="188"/>
    </location>
</feature>
<organism evidence="3 4">
    <name type="scientific">Glossina brevipalpis</name>
    <dbReference type="NCBI Taxonomy" id="37001"/>
    <lineage>
        <taxon>Eukaryota</taxon>
        <taxon>Metazoa</taxon>
        <taxon>Ecdysozoa</taxon>
        <taxon>Arthropoda</taxon>
        <taxon>Hexapoda</taxon>
        <taxon>Insecta</taxon>
        <taxon>Pterygota</taxon>
        <taxon>Neoptera</taxon>
        <taxon>Endopterygota</taxon>
        <taxon>Diptera</taxon>
        <taxon>Brachycera</taxon>
        <taxon>Muscomorpha</taxon>
        <taxon>Hippoboscoidea</taxon>
        <taxon>Glossinidae</taxon>
        <taxon>Glossina</taxon>
    </lineage>
</organism>
<evidence type="ECO:0000256" key="1">
    <source>
        <dbReference type="SAM" id="SignalP"/>
    </source>
</evidence>
<feature type="signal peptide" evidence="1">
    <location>
        <begin position="1"/>
        <end position="17"/>
    </location>
</feature>
<dbReference type="GO" id="GO:0004867">
    <property type="term" value="F:serine-type endopeptidase inhibitor activity"/>
    <property type="evidence" value="ECO:0007669"/>
    <property type="project" value="InterPro"/>
</dbReference>
<proteinExistence type="predicted"/>
<dbReference type="STRING" id="37001.A0A1A9WB89"/>
<dbReference type="Gene3D" id="3.30.60.30">
    <property type="match status" value="1"/>
</dbReference>
<dbReference type="InterPro" id="IPR036058">
    <property type="entry name" value="Kazal_dom_sf"/>
</dbReference>
<evidence type="ECO:0000259" key="2">
    <source>
        <dbReference type="Pfam" id="PF00050"/>
    </source>
</evidence>
<dbReference type="PANTHER" id="PTHR21179:SF1">
    <property type="entry name" value="KAZ1-TYPE SERINE PROTEASE INHIBITOR-LIKE PROTEIN TYPE EPSILON-RELATED"/>
    <property type="match status" value="1"/>
</dbReference>
<protein>
    <submittedName>
        <fullName evidence="3">Kazal-like domain-containing protein</fullName>
    </submittedName>
</protein>
<dbReference type="AlphaFoldDB" id="A0A1A9WB89"/>
<dbReference type="EnsemblMetazoa" id="GBRI012957-RA">
    <property type="protein sequence ID" value="GBRI012957-PA"/>
    <property type="gene ID" value="GBRI012957"/>
</dbReference>
<sequence length="188" mass="21175">MKIIIMLFVFIITATNAKPQQSTDQSSVTSTTAVPTTDSPRFLSCWQSCPSTMQYNPVCGTDGVNYHNSGRLDCARRCGKGCFVMIIIKWVEAFPENRNPNLEYELIDVNRPLPHLKKEPELFHLTTARSISVSSVNTPPPPESDTKTFIYNPETKTWTQVKKNNPPPSEDALLWNQSQDKWLTQVAG</sequence>
<reference evidence="3" key="2">
    <citation type="submission" date="2020-05" db="UniProtKB">
        <authorList>
            <consortium name="EnsemblMetazoa"/>
        </authorList>
    </citation>
    <scope>IDENTIFICATION</scope>
    <source>
        <strain evidence="3">IAEA</strain>
    </source>
</reference>
<dbReference type="SUPFAM" id="SSF100895">
    <property type="entry name" value="Kazal-type serine protease inhibitors"/>
    <property type="match status" value="1"/>
</dbReference>
<accession>A0A1A9WB89</accession>
<dbReference type="InterPro" id="IPR002350">
    <property type="entry name" value="Kazal_dom"/>
</dbReference>
<dbReference type="CDD" id="cd00104">
    <property type="entry name" value="KAZAL_FS"/>
    <property type="match status" value="1"/>
</dbReference>
<keyword evidence="4" id="KW-1185">Reference proteome</keyword>
<evidence type="ECO:0000313" key="4">
    <source>
        <dbReference type="Proteomes" id="UP000091820"/>
    </source>
</evidence>
<evidence type="ECO:0000313" key="3">
    <source>
        <dbReference type="EnsemblMetazoa" id="GBRI012957-PA"/>
    </source>
</evidence>